<dbReference type="GeneID" id="25795295"/>
<keyword evidence="1" id="KW-1133">Transmembrane helix</keyword>
<dbReference type="RefSeq" id="XP_013956007.1">
    <property type="nucleotide sequence ID" value="XM_014100532.1"/>
</dbReference>
<feature type="transmembrane region" description="Helical" evidence="1">
    <location>
        <begin position="6"/>
        <end position="31"/>
    </location>
</feature>
<dbReference type="InParanoid" id="G9MUR2"/>
<feature type="transmembrane region" description="Helical" evidence="1">
    <location>
        <begin position="108"/>
        <end position="125"/>
    </location>
</feature>
<dbReference type="HOGENOM" id="CLU_1949116_0_0_1"/>
<evidence type="ECO:0000313" key="2">
    <source>
        <dbReference type="EMBL" id="EHK21814.1"/>
    </source>
</evidence>
<sequence length="129" mass="14524">MALFKAHWAVPSLMISCLLCGIAFALGHHFFYASLNSRIVQSNIEQEWNIRIGTGMAFLVKTRLTAAVGFAYTQLLWATLRSHHATLEGVDAMFNVTTNAWEFLTLELWQKGFGLVLIAGILWYVNCRS</sequence>
<dbReference type="PROSITE" id="PS51257">
    <property type="entry name" value="PROKAR_LIPOPROTEIN"/>
    <property type="match status" value="1"/>
</dbReference>
<evidence type="ECO:0000313" key="3">
    <source>
        <dbReference type="Proteomes" id="UP000007115"/>
    </source>
</evidence>
<feature type="transmembrane region" description="Helical" evidence="1">
    <location>
        <begin position="52"/>
        <end position="72"/>
    </location>
</feature>
<keyword evidence="1" id="KW-0812">Transmembrane</keyword>
<dbReference type="STRING" id="413071.G9MUR2"/>
<protein>
    <submittedName>
        <fullName evidence="2">Uncharacterized protein</fullName>
    </submittedName>
</protein>
<dbReference type="OrthoDB" id="5322539at2759"/>
<comment type="caution">
    <text evidence="2">The sequence shown here is derived from an EMBL/GenBank/DDBJ whole genome shotgun (WGS) entry which is preliminary data.</text>
</comment>
<accession>G9MUR2</accession>
<proteinExistence type="predicted"/>
<dbReference type="Proteomes" id="UP000007115">
    <property type="component" value="Unassembled WGS sequence"/>
</dbReference>
<dbReference type="PANTHER" id="PTHR35041:SF6">
    <property type="entry name" value="FORMYLMETHIONINE DEFORMYLASE-LIKE PROTEIN-RELATED"/>
    <property type="match status" value="1"/>
</dbReference>
<keyword evidence="3" id="KW-1185">Reference proteome</keyword>
<dbReference type="EMBL" id="ABDF02000061">
    <property type="protein sequence ID" value="EHK21814.1"/>
    <property type="molecule type" value="Genomic_DNA"/>
</dbReference>
<name>G9MUR2_HYPVG</name>
<dbReference type="PANTHER" id="PTHR35041">
    <property type="entry name" value="MEDIATOR OF RNA POLYMERASE II TRANSCRIPTION SUBUNIT 1"/>
    <property type="match status" value="1"/>
</dbReference>
<organism evidence="2 3">
    <name type="scientific">Hypocrea virens (strain Gv29-8 / FGSC 10586)</name>
    <name type="common">Gliocladium virens</name>
    <name type="synonym">Trichoderma virens</name>
    <dbReference type="NCBI Taxonomy" id="413071"/>
    <lineage>
        <taxon>Eukaryota</taxon>
        <taxon>Fungi</taxon>
        <taxon>Dikarya</taxon>
        <taxon>Ascomycota</taxon>
        <taxon>Pezizomycotina</taxon>
        <taxon>Sordariomycetes</taxon>
        <taxon>Hypocreomycetidae</taxon>
        <taxon>Hypocreales</taxon>
        <taxon>Hypocreaceae</taxon>
        <taxon>Trichoderma</taxon>
    </lineage>
</organism>
<dbReference type="OMA" id="NQRTWAL"/>
<dbReference type="AlphaFoldDB" id="G9MUR2"/>
<keyword evidence="1" id="KW-0472">Membrane</keyword>
<evidence type="ECO:0000256" key="1">
    <source>
        <dbReference type="SAM" id="Phobius"/>
    </source>
</evidence>
<gene>
    <name evidence="2" type="ORF">TRIVIDRAFT_53259</name>
</gene>
<reference evidence="2 3" key="1">
    <citation type="journal article" date="2011" name="Genome Biol.">
        <title>Comparative genome sequence analysis underscores mycoparasitism as the ancestral life style of Trichoderma.</title>
        <authorList>
            <person name="Kubicek C.P."/>
            <person name="Herrera-Estrella A."/>
            <person name="Seidl-Seiboth V."/>
            <person name="Martinez D.A."/>
            <person name="Druzhinina I.S."/>
            <person name="Thon M."/>
            <person name="Zeilinger S."/>
            <person name="Casas-Flores S."/>
            <person name="Horwitz B.A."/>
            <person name="Mukherjee P.K."/>
            <person name="Mukherjee M."/>
            <person name="Kredics L."/>
            <person name="Alcaraz L.D."/>
            <person name="Aerts A."/>
            <person name="Antal Z."/>
            <person name="Atanasova L."/>
            <person name="Cervantes-Badillo M.G."/>
            <person name="Challacombe J."/>
            <person name="Chertkov O."/>
            <person name="McCluskey K."/>
            <person name="Coulpier F."/>
            <person name="Deshpande N."/>
            <person name="von Doehren H."/>
            <person name="Ebbole D.J."/>
            <person name="Esquivel-Naranjo E.U."/>
            <person name="Fekete E."/>
            <person name="Flipphi M."/>
            <person name="Glaser F."/>
            <person name="Gomez-Rodriguez E.Y."/>
            <person name="Gruber S."/>
            <person name="Han C."/>
            <person name="Henrissat B."/>
            <person name="Hermosa R."/>
            <person name="Hernandez-Onate M."/>
            <person name="Karaffa L."/>
            <person name="Kosti I."/>
            <person name="Le Crom S."/>
            <person name="Lindquist E."/>
            <person name="Lucas S."/>
            <person name="Luebeck M."/>
            <person name="Luebeck P.S."/>
            <person name="Margeot A."/>
            <person name="Metz B."/>
            <person name="Misra M."/>
            <person name="Nevalainen H."/>
            <person name="Omann M."/>
            <person name="Packer N."/>
            <person name="Perrone G."/>
            <person name="Uresti-Rivera E.E."/>
            <person name="Salamov A."/>
            <person name="Schmoll M."/>
            <person name="Seiboth B."/>
            <person name="Shapiro H."/>
            <person name="Sukno S."/>
            <person name="Tamayo-Ramos J.A."/>
            <person name="Tisch D."/>
            <person name="Wiest A."/>
            <person name="Wilkinson H.H."/>
            <person name="Zhang M."/>
            <person name="Coutinho P.M."/>
            <person name="Kenerley C.M."/>
            <person name="Monte E."/>
            <person name="Baker S.E."/>
            <person name="Grigoriev I.V."/>
        </authorList>
    </citation>
    <scope>NUCLEOTIDE SEQUENCE [LARGE SCALE GENOMIC DNA]</scope>
    <source>
        <strain evidence="3">Gv29-8 / FGSC 10586</strain>
    </source>
</reference>
<dbReference type="eggNOG" id="ENOG502RX75">
    <property type="taxonomic scope" value="Eukaryota"/>
</dbReference>
<dbReference type="VEuPathDB" id="FungiDB:TRIVIDRAFT_53259"/>